<dbReference type="InterPro" id="IPR008218">
    <property type="entry name" value="ATPase_V1-cplx_f_g_su"/>
</dbReference>
<evidence type="ECO:0000313" key="4">
    <source>
        <dbReference type="EMBL" id="HJB38693.1"/>
    </source>
</evidence>
<dbReference type="EMBL" id="DWXZ01000249">
    <property type="protein sequence ID" value="HJB38693.1"/>
    <property type="molecule type" value="Genomic_DNA"/>
</dbReference>
<reference evidence="4" key="1">
    <citation type="journal article" date="2021" name="PeerJ">
        <title>Extensive microbial diversity within the chicken gut microbiome revealed by metagenomics and culture.</title>
        <authorList>
            <person name="Gilroy R."/>
            <person name="Ravi A."/>
            <person name="Getino M."/>
            <person name="Pursley I."/>
            <person name="Horton D.L."/>
            <person name="Alikhan N.F."/>
            <person name="Baker D."/>
            <person name="Gharbi K."/>
            <person name="Hall N."/>
            <person name="Watson M."/>
            <person name="Adriaenssens E.M."/>
            <person name="Foster-Nyarko E."/>
            <person name="Jarju S."/>
            <person name="Secka A."/>
            <person name="Antonio M."/>
            <person name="Oren A."/>
            <person name="Chaudhuri R.R."/>
            <person name="La Ragione R."/>
            <person name="Hildebrand F."/>
            <person name="Pallen M.J."/>
        </authorList>
    </citation>
    <scope>NUCLEOTIDE SEQUENCE</scope>
    <source>
        <strain evidence="4">ChiBcolR8-3208</strain>
    </source>
</reference>
<proteinExistence type="inferred from homology"/>
<sequence length="106" mass="11411">MYKIAVLGDRDSIYGFGALGLEVFPVEEAEAGARLIRRLAEENYAVLYVTEALCAQIPEELDRLREAPLPAVVPIPGISGNTGLGLRQVKRSVEQAVGSDILANES</sequence>
<reference evidence="4" key="2">
    <citation type="submission" date="2021-04" db="EMBL/GenBank/DDBJ databases">
        <authorList>
            <person name="Gilroy R."/>
        </authorList>
    </citation>
    <scope>NUCLEOTIDE SEQUENCE</scope>
    <source>
        <strain evidence="4">ChiBcolR8-3208</strain>
    </source>
</reference>
<comment type="similarity">
    <text evidence="1">Belongs to the V-ATPase F subunit family.</text>
</comment>
<dbReference type="NCBIfam" id="NF002384">
    <property type="entry name" value="PRK01395.1"/>
    <property type="match status" value="1"/>
</dbReference>
<evidence type="ECO:0000256" key="1">
    <source>
        <dbReference type="ARBA" id="ARBA00010148"/>
    </source>
</evidence>
<dbReference type="InterPro" id="IPR036906">
    <property type="entry name" value="ATPase_V1_fsu_sf"/>
</dbReference>
<comment type="caution">
    <text evidence="4">The sequence shown here is derived from an EMBL/GenBank/DDBJ whole genome shotgun (WGS) entry which is preliminary data.</text>
</comment>
<accession>A0A9D2M1L8</accession>
<keyword evidence="2" id="KW-0813">Transport</keyword>
<gene>
    <name evidence="4" type="ORF">H9942_11615</name>
</gene>
<protein>
    <submittedName>
        <fullName evidence="4">V-type ATP synthase subunit F</fullName>
    </submittedName>
</protein>
<dbReference type="Proteomes" id="UP000824214">
    <property type="component" value="Unassembled WGS sequence"/>
</dbReference>
<name>A0A9D2M1L8_9FIRM</name>
<keyword evidence="3" id="KW-0406">Ion transport</keyword>
<evidence type="ECO:0000256" key="3">
    <source>
        <dbReference type="ARBA" id="ARBA00023065"/>
    </source>
</evidence>
<evidence type="ECO:0000313" key="5">
    <source>
        <dbReference type="Proteomes" id="UP000824214"/>
    </source>
</evidence>
<dbReference type="AlphaFoldDB" id="A0A9D2M1L8"/>
<dbReference type="Gene3D" id="3.40.50.10580">
    <property type="entry name" value="ATPase, V1 complex, subunit F"/>
    <property type="match status" value="1"/>
</dbReference>
<evidence type="ECO:0000256" key="2">
    <source>
        <dbReference type="ARBA" id="ARBA00022448"/>
    </source>
</evidence>
<dbReference type="Pfam" id="PF01990">
    <property type="entry name" value="ATP-synt_F"/>
    <property type="match status" value="1"/>
</dbReference>
<organism evidence="4 5">
    <name type="scientific">Candidatus Acutalibacter ornithocaccae</name>
    <dbReference type="NCBI Taxonomy" id="2838416"/>
    <lineage>
        <taxon>Bacteria</taxon>
        <taxon>Bacillati</taxon>
        <taxon>Bacillota</taxon>
        <taxon>Clostridia</taxon>
        <taxon>Eubacteriales</taxon>
        <taxon>Acutalibacteraceae</taxon>
        <taxon>Acutalibacter</taxon>
    </lineage>
</organism>
<dbReference type="SUPFAM" id="SSF159468">
    <property type="entry name" value="AtpF-like"/>
    <property type="match status" value="1"/>
</dbReference>
<dbReference type="GO" id="GO:0046961">
    <property type="term" value="F:proton-transporting ATPase activity, rotational mechanism"/>
    <property type="evidence" value="ECO:0007669"/>
    <property type="project" value="InterPro"/>
</dbReference>